<evidence type="ECO:0000313" key="10">
    <source>
        <dbReference type="Proteomes" id="UP000015105"/>
    </source>
</evidence>
<evidence type="ECO:0000256" key="7">
    <source>
        <dbReference type="SAM" id="MobiDB-lite"/>
    </source>
</evidence>
<dbReference type="Gramene" id="AET6Gv20110000.1">
    <property type="protein sequence ID" value="AET6Gv20110000.1"/>
    <property type="gene ID" value="AET6Gv20110000"/>
</dbReference>
<evidence type="ECO:0000256" key="5">
    <source>
        <dbReference type="ARBA" id="ARBA00022989"/>
    </source>
</evidence>
<keyword evidence="3" id="KW-0813">Transport</keyword>
<name>A0A453MVW3_AEGTS</name>
<dbReference type="STRING" id="200361.A0A453MVW3"/>
<organism evidence="9 10">
    <name type="scientific">Aegilops tauschii subsp. strangulata</name>
    <name type="common">Goatgrass</name>
    <dbReference type="NCBI Taxonomy" id="200361"/>
    <lineage>
        <taxon>Eukaryota</taxon>
        <taxon>Viridiplantae</taxon>
        <taxon>Streptophyta</taxon>
        <taxon>Embryophyta</taxon>
        <taxon>Tracheophyta</taxon>
        <taxon>Spermatophyta</taxon>
        <taxon>Magnoliopsida</taxon>
        <taxon>Liliopsida</taxon>
        <taxon>Poales</taxon>
        <taxon>Poaceae</taxon>
        <taxon>BOP clade</taxon>
        <taxon>Pooideae</taxon>
        <taxon>Triticodae</taxon>
        <taxon>Triticeae</taxon>
        <taxon>Triticinae</taxon>
        <taxon>Aegilops</taxon>
    </lineage>
</organism>
<dbReference type="GO" id="GO:0016020">
    <property type="term" value="C:membrane"/>
    <property type="evidence" value="ECO:0007669"/>
    <property type="project" value="UniProtKB-SubCell"/>
</dbReference>
<feature type="transmembrane region" description="Helical" evidence="8">
    <location>
        <begin position="271"/>
        <end position="301"/>
    </location>
</feature>
<dbReference type="Proteomes" id="UP000015105">
    <property type="component" value="Chromosome 6D"/>
</dbReference>
<dbReference type="InterPro" id="IPR045035">
    <property type="entry name" value="YSL-like"/>
</dbReference>
<feature type="transmembrane region" description="Helical" evidence="8">
    <location>
        <begin position="616"/>
        <end position="638"/>
    </location>
</feature>
<dbReference type="GO" id="GO:0035673">
    <property type="term" value="F:oligopeptide transmembrane transporter activity"/>
    <property type="evidence" value="ECO:0007669"/>
    <property type="project" value="InterPro"/>
</dbReference>
<feature type="transmembrane region" description="Helical" evidence="8">
    <location>
        <begin position="47"/>
        <end position="69"/>
    </location>
</feature>
<reference evidence="10" key="2">
    <citation type="journal article" date="2017" name="Nat. Plants">
        <title>The Aegilops tauschii genome reveals multiple impacts of transposons.</title>
        <authorList>
            <person name="Zhao G."/>
            <person name="Zou C."/>
            <person name="Li K."/>
            <person name="Wang K."/>
            <person name="Li T."/>
            <person name="Gao L."/>
            <person name="Zhang X."/>
            <person name="Wang H."/>
            <person name="Yang Z."/>
            <person name="Liu X."/>
            <person name="Jiang W."/>
            <person name="Mao L."/>
            <person name="Kong X."/>
            <person name="Jiao Y."/>
            <person name="Jia J."/>
        </authorList>
    </citation>
    <scope>NUCLEOTIDE SEQUENCE [LARGE SCALE GENOMIC DNA]</scope>
    <source>
        <strain evidence="10">cv. AL8/78</strain>
    </source>
</reference>
<evidence type="ECO:0000256" key="1">
    <source>
        <dbReference type="ARBA" id="ARBA00004141"/>
    </source>
</evidence>
<dbReference type="NCBIfam" id="TIGR00728">
    <property type="entry name" value="OPT_sfam"/>
    <property type="match status" value="1"/>
</dbReference>
<feature type="transmembrane region" description="Helical" evidence="8">
    <location>
        <begin position="432"/>
        <end position="456"/>
    </location>
</feature>
<dbReference type="InterPro" id="IPR004813">
    <property type="entry name" value="OPT"/>
</dbReference>
<evidence type="ECO:0000256" key="2">
    <source>
        <dbReference type="ARBA" id="ARBA00010276"/>
    </source>
</evidence>
<evidence type="ECO:0008006" key="11">
    <source>
        <dbReference type="Google" id="ProtNLM"/>
    </source>
</evidence>
<evidence type="ECO:0000313" key="9">
    <source>
        <dbReference type="EnsemblPlants" id="AET6Gv20110000.1"/>
    </source>
</evidence>
<reference evidence="9" key="5">
    <citation type="journal article" date="2021" name="G3 (Bethesda)">
        <title>Aegilops tauschii genome assembly Aet v5.0 features greater sequence contiguity and improved annotation.</title>
        <authorList>
            <person name="Wang L."/>
            <person name="Zhu T."/>
            <person name="Rodriguez J.C."/>
            <person name="Deal K.R."/>
            <person name="Dubcovsky J."/>
            <person name="McGuire P.E."/>
            <person name="Lux T."/>
            <person name="Spannagl M."/>
            <person name="Mayer K.F.X."/>
            <person name="Baldrich P."/>
            <person name="Meyers B.C."/>
            <person name="Huo N."/>
            <person name="Gu Y.Q."/>
            <person name="Zhou H."/>
            <person name="Devos K.M."/>
            <person name="Bennetzen J.L."/>
            <person name="Unver T."/>
            <person name="Budak H."/>
            <person name="Gulick P.J."/>
            <person name="Galiba G."/>
            <person name="Kalapos B."/>
            <person name="Nelson D.R."/>
            <person name="Li P."/>
            <person name="You F.M."/>
            <person name="Luo M.C."/>
            <person name="Dvorak J."/>
        </authorList>
    </citation>
    <scope>NUCLEOTIDE SEQUENCE [LARGE SCALE GENOMIC DNA]</scope>
    <source>
        <strain evidence="9">cv. AL8/78</strain>
    </source>
</reference>
<sequence>MMEPEEGAAPAPAPTPAPAAAPVPPREAISLEKAFEGKTLPTWNEQITVRAVVVSAGLGTFLSFIVMKLNITSGIVPSLNVSAGLLAFFMMKTWTSALERCGVFPRPFTRQENTVVQTCVISCSSIAFSGGFGTYILGMSRKIAKGFDEANNTMNVEEPSLWRVMAYLFLVSFVGLFSIVPLRKIMIISYRLTYPSGSATAHLINSFHTPQGAIQAKQQVSILFKSFLGSFLWSMFQWFYTAGDSCGFGSFPTFGMEAYNRRFYFDFSATYVGVGMICPYIINFSLLIGSIISWGIMWPFIESKRGDWYDANLPNSSLHGLNGYQVFISIAMIMGDGLFNFFSILFRTSYDMYLKRTGRAKANAAGVPFAGAGLAGANERQALSFDDRRRTQIFLKDQIPTVVAVGAYVALAGISVLAIPHIFRQLKPKHVVWAYVVAPIFAFCNAYGTGLTDWSLSSSYGKLAIFIFGANIGAKDGGVIAGLAACGLMMGIVSTASDLIQDFKTGYLTLTSPRAMFVSQVIGTGIGCIISPTVFWIFYQAYDIGNDEGYPAPYAKIYRGIALLGTNGWDQLPKYCLRFCAAFFILAIAICALKEVANNKTWWIRDYIPSALGMAVPFFLGSFFTIDMCVGSLILYMWSKSDRLHAQMFAPAVASGLICGDGIWSLPSSLLSLGNVEPPMCLRVFDADTNYEVEQFLSTLPIPAA</sequence>
<keyword evidence="6 8" id="KW-0472">Membrane</keyword>
<dbReference type="PANTHER" id="PTHR31645">
    <property type="entry name" value="OLIGOPEPTIDE TRANSPORTER YGL114W-RELATED"/>
    <property type="match status" value="1"/>
</dbReference>
<feature type="transmembrane region" description="Helical" evidence="8">
    <location>
        <begin position="115"/>
        <end position="137"/>
    </location>
</feature>
<comment type="subcellular location">
    <subcellularLocation>
        <location evidence="1">Membrane</location>
        <topology evidence="1">Multi-pass membrane protein</topology>
    </subcellularLocation>
</comment>
<feature type="region of interest" description="Disordered" evidence="7">
    <location>
        <begin position="1"/>
        <end position="23"/>
    </location>
</feature>
<feature type="compositionally biased region" description="Pro residues" evidence="7">
    <location>
        <begin position="11"/>
        <end position="23"/>
    </location>
</feature>
<reference evidence="10" key="1">
    <citation type="journal article" date="2014" name="Science">
        <title>Ancient hybridizations among the ancestral genomes of bread wheat.</title>
        <authorList>
            <consortium name="International Wheat Genome Sequencing Consortium,"/>
            <person name="Marcussen T."/>
            <person name="Sandve S.R."/>
            <person name="Heier L."/>
            <person name="Spannagl M."/>
            <person name="Pfeifer M."/>
            <person name="Jakobsen K.S."/>
            <person name="Wulff B.B."/>
            <person name="Steuernagel B."/>
            <person name="Mayer K.F."/>
            <person name="Olsen O.A."/>
        </authorList>
    </citation>
    <scope>NUCLEOTIDE SEQUENCE [LARGE SCALE GENOMIC DNA]</scope>
    <source>
        <strain evidence="10">cv. AL8/78</strain>
    </source>
</reference>
<feature type="transmembrane region" description="Helical" evidence="8">
    <location>
        <begin position="517"/>
        <end position="539"/>
    </location>
</feature>
<accession>A0A453MVW3</accession>
<feature type="transmembrane region" description="Helical" evidence="8">
    <location>
        <begin position="477"/>
        <end position="497"/>
    </location>
</feature>
<comment type="similarity">
    <text evidence="2">Belongs to the YSL (TC 2.A.67.2) family.</text>
</comment>
<evidence type="ECO:0000256" key="4">
    <source>
        <dbReference type="ARBA" id="ARBA00022692"/>
    </source>
</evidence>
<reference evidence="9" key="3">
    <citation type="journal article" date="2017" name="Nature">
        <title>Genome sequence of the progenitor of the wheat D genome Aegilops tauschii.</title>
        <authorList>
            <person name="Luo M.C."/>
            <person name="Gu Y.Q."/>
            <person name="Puiu D."/>
            <person name="Wang H."/>
            <person name="Twardziok S.O."/>
            <person name="Deal K.R."/>
            <person name="Huo N."/>
            <person name="Zhu T."/>
            <person name="Wang L."/>
            <person name="Wang Y."/>
            <person name="McGuire P.E."/>
            <person name="Liu S."/>
            <person name="Long H."/>
            <person name="Ramasamy R.K."/>
            <person name="Rodriguez J.C."/>
            <person name="Van S.L."/>
            <person name="Yuan L."/>
            <person name="Wang Z."/>
            <person name="Xia Z."/>
            <person name="Xiao L."/>
            <person name="Anderson O.D."/>
            <person name="Ouyang S."/>
            <person name="Liang Y."/>
            <person name="Zimin A.V."/>
            <person name="Pertea G."/>
            <person name="Qi P."/>
            <person name="Bennetzen J.L."/>
            <person name="Dai X."/>
            <person name="Dawson M.W."/>
            <person name="Muller H.G."/>
            <person name="Kugler K."/>
            <person name="Rivarola-Duarte L."/>
            <person name="Spannagl M."/>
            <person name="Mayer K.F.X."/>
            <person name="Lu F.H."/>
            <person name="Bevan M.W."/>
            <person name="Leroy P."/>
            <person name="Li P."/>
            <person name="You F.M."/>
            <person name="Sun Q."/>
            <person name="Liu Z."/>
            <person name="Lyons E."/>
            <person name="Wicker T."/>
            <person name="Salzberg S.L."/>
            <person name="Devos K.M."/>
            <person name="Dvorak J."/>
        </authorList>
    </citation>
    <scope>NUCLEOTIDE SEQUENCE [LARGE SCALE GENOMIC DNA]</scope>
    <source>
        <strain evidence="9">cv. AL8/78</strain>
    </source>
</reference>
<proteinExistence type="inferred from homology"/>
<feature type="transmembrane region" description="Helical" evidence="8">
    <location>
        <begin position="575"/>
        <end position="596"/>
    </location>
</feature>
<dbReference type="AlphaFoldDB" id="A0A453MVW3"/>
<keyword evidence="10" id="KW-1185">Reference proteome</keyword>
<evidence type="ECO:0000256" key="6">
    <source>
        <dbReference type="ARBA" id="ARBA00023136"/>
    </source>
</evidence>
<dbReference type="Pfam" id="PF03169">
    <property type="entry name" value="OPT"/>
    <property type="match status" value="1"/>
</dbReference>
<feature type="transmembrane region" description="Helical" evidence="8">
    <location>
        <begin position="164"/>
        <end position="182"/>
    </location>
</feature>
<keyword evidence="5 8" id="KW-1133">Transmembrane helix</keyword>
<evidence type="ECO:0000256" key="8">
    <source>
        <dbReference type="SAM" id="Phobius"/>
    </source>
</evidence>
<keyword evidence="4 8" id="KW-0812">Transmembrane</keyword>
<feature type="transmembrane region" description="Helical" evidence="8">
    <location>
        <begin position="399"/>
        <end position="420"/>
    </location>
</feature>
<reference evidence="9" key="4">
    <citation type="submission" date="2019-03" db="UniProtKB">
        <authorList>
            <consortium name="EnsemblPlants"/>
        </authorList>
    </citation>
    <scope>IDENTIFICATION</scope>
</reference>
<evidence type="ECO:0000256" key="3">
    <source>
        <dbReference type="ARBA" id="ARBA00022448"/>
    </source>
</evidence>
<protein>
    <recommendedName>
        <fullName evidence="11">Metal-nicotianamine transporter YSL8</fullName>
    </recommendedName>
</protein>
<feature type="transmembrane region" description="Helical" evidence="8">
    <location>
        <begin position="321"/>
        <end position="346"/>
    </location>
</feature>
<dbReference type="EnsemblPlants" id="AET6Gv20110000.1">
    <property type="protein sequence ID" value="AET6Gv20110000.1"/>
    <property type="gene ID" value="AET6Gv20110000"/>
</dbReference>
<dbReference type="PANTHER" id="PTHR31645:SF22">
    <property type="entry name" value="METAL-NICOTIANAMINE TRANSPORTER YSL7-RELATED"/>
    <property type="match status" value="1"/>
</dbReference>